<evidence type="ECO:0000259" key="7">
    <source>
        <dbReference type="PROSITE" id="PS50846"/>
    </source>
</evidence>
<dbReference type="InterPro" id="IPR036163">
    <property type="entry name" value="HMA_dom_sf"/>
</dbReference>
<dbReference type="Gene3D" id="3.30.70.100">
    <property type="match status" value="1"/>
</dbReference>
<dbReference type="GO" id="GO:0006825">
    <property type="term" value="P:copper ion transport"/>
    <property type="evidence" value="ECO:0007669"/>
    <property type="project" value="InterPro"/>
</dbReference>
<comment type="subcellular location">
    <subcellularLocation>
        <location evidence="1">Cytoplasm</location>
    </subcellularLocation>
</comment>
<feature type="domain" description="HMA" evidence="7">
    <location>
        <begin position="2"/>
        <end position="68"/>
    </location>
</feature>
<dbReference type="InterPro" id="IPR000428">
    <property type="entry name" value="Cu-bd"/>
</dbReference>
<sequence>MAQETLNVKGMSCEHCIKAVKSSVGDLSGVSAVDVDLKKGTVFVDYDETKTEHGDIVEAIDDQGYDVVS</sequence>
<dbReference type="PANTHER" id="PTHR46594:SF4">
    <property type="entry name" value="P-TYPE CATION-TRANSPORTING ATPASE"/>
    <property type="match status" value="1"/>
</dbReference>
<dbReference type="PANTHER" id="PTHR46594">
    <property type="entry name" value="P-TYPE CATION-TRANSPORTING ATPASE"/>
    <property type="match status" value="1"/>
</dbReference>
<dbReference type="NCBIfam" id="NF033795">
    <property type="entry name" value="chaper_CopZ_Bs"/>
    <property type="match status" value="1"/>
</dbReference>
<evidence type="ECO:0000313" key="9">
    <source>
        <dbReference type="Proteomes" id="UP000285120"/>
    </source>
</evidence>
<evidence type="ECO:0000256" key="1">
    <source>
        <dbReference type="ARBA" id="ARBA00004496"/>
    </source>
</evidence>
<dbReference type="RefSeq" id="WP_120191447.1">
    <property type="nucleotide sequence ID" value="NZ_RAPK01000006.1"/>
</dbReference>
<evidence type="ECO:0000256" key="5">
    <source>
        <dbReference type="ARBA" id="ARBA00023008"/>
    </source>
</evidence>
<dbReference type="NCBIfam" id="TIGR00003">
    <property type="entry name" value="copper ion binding protein"/>
    <property type="match status" value="1"/>
</dbReference>
<dbReference type="InterPro" id="IPR017969">
    <property type="entry name" value="Heavy-metal-associated_CS"/>
</dbReference>
<comment type="caution">
    <text evidence="8">The sequence shown here is derived from an EMBL/GenBank/DDBJ whole genome shotgun (WGS) entry which is preliminary data.</text>
</comment>
<evidence type="ECO:0000256" key="2">
    <source>
        <dbReference type="ARBA" id="ARBA00015313"/>
    </source>
</evidence>
<keyword evidence="5" id="KW-0186">Copper</keyword>
<gene>
    <name evidence="8" type="ORF">ATL39_0236</name>
</gene>
<dbReference type="PRINTS" id="PR00944">
    <property type="entry name" value="CUEXPORT"/>
</dbReference>
<dbReference type="GO" id="GO:0005737">
    <property type="term" value="C:cytoplasm"/>
    <property type="evidence" value="ECO:0007669"/>
    <property type="project" value="UniProtKB-SubCell"/>
</dbReference>
<dbReference type="InterPro" id="IPR006121">
    <property type="entry name" value="HMA_dom"/>
</dbReference>
<evidence type="ECO:0000256" key="3">
    <source>
        <dbReference type="ARBA" id="ARBA00022490"/>
    </source>
</evidence>
<dbReference type="PROSITE" id="PS01047">
    <property type="entry name" value="HMA_1"/>
    <property type="match status" value="1"/>
</dbReference>
<dbReference type="CDD" id="cd00371">
    <property type="entry name" value="HMA"/>
    <property type="match status" value="1"/>
</dbReference>
<evidence type="ECO:0000256" key="4">
    <source>
        <dbReference type="ARBA" id="ARBA00022723"/>
    </source>
</evidence>
<dbReference type="Pfam" id="PF00403">
    <property type="entry name" value="HMA"/>
    <property type="match status" value="1"/>
</dbReference>
<reference evidence="8 9" key="1">
    <citation type="submission" date="2018-09" db="EMBL/GenBank/DDBJ databases">
        <title>Genomic Encyclopedia of Archaeal and Bacterial Type Strains, Phase II (KMG-II): from individual species to whole genera.</title>
        <authorList>
            <person name="Goeker M."/>
        </authorList>
    </citation>
    <scope>NUCLEOTIDE SEQUENCE [LARGE SCALE GENOMIC DNA]</scope>
    <source>
        <strain evidence="8 9">DSM 17008</strain>
    </source>
</reference>
<proteinExistence type="predicted"/>
<dbReference type="GO" id="GO:0005507">
    <property type="term" value="F:copper ion binding"/>
    <property type="evidence" value="ECO:0007669"/>
    <property type="project" value="InterPro"/>
</dbReference>
<organism evidence="8 9">
    <name type="scientific">Sinobaca qinghaiensis</name>
    <dbReference type="NCBI Taxonomy" id="342944"/>
    <lineage>
        <taxon>Bacteria</taxon>
        <taxon>Bacillati</taxon>
        <taxon>Bacillota</taxon>
        <taxon>Bacilli</taxon>
        <taxon>Bacillales</taxon>
        <taxon>Sporolactobacillaceae</taxon>
        <taxon>Sinobaca</taxon>
    </lineage>
</organism>
<accession>A0A419V7F6</accession>
<evidence type="ECO:0000313" key="8">
    <source>
        <dbReference type="EMBL" id="RKD76024.1"/>
    </source>
</evidence>
<protein>
    <recommendedName>
        <fullName evidence="2">Copper chaperone CopZ</fullName>
    </recommendedName>
</protein>
<dbReference type="EMBL" id="RAPK01000006">
    <property type="protein sequence ID" value="RKD76024.1"/>
    <property type="molecule type" value="Genomic_DNA"/>
</dbReference>
<keyword evidence="3" id="KW-0963">Cytoplasm</keyword>
<dbReference type="FunFam" id="3.30.70.100:FF:000001">
    <property type="entry name" value="ATPase copper transporting beta"/>
    <property type="match status" value="1"/>
</dbReference>
<evidence type="ECO:0000256" key="6">
    <source>
        <dbReference type="ARBA" id="ARBA00023186"/>
    </source>
</evidence>
<dbReference type="AlphaFoldDB" id="A0A419V7F6"/>
<keyword evidence="4" id="KW-0479">Metal-binding</keyword>
<name>A0A419V7F6_9BACL</name>
<dbReference type="InterPro" id="IPR049740">
    <property type="entry name" value="CopZ"/>
</dbReference>
<dbReference type="Proteomes" id="UP000285120">
    <property type="component" value="Unassembled WGS sequence"/>
</dbReference>
<dbReference type="PROSITE" id="PS50846">
    <property type="entry name" value="HMA_2"/>
    <property type="match status" value="1"/>
</dbReference>
<dbReference type="InterPro" id="IPR006122">
    <property type="entry name" value="HMA_Cu_ion-bd"/>
</dbReference>
<dbReference type="OrthoDB" id="9813965at2"/>
<keyword evidence="6" id="KW-0143">Chaperone</keyword>
<keyword evidence="9" id="KW-1185">Reference proteome</keyword>
<dbReference type="SUPFAM" id="SSF55008">
    <property type="entry name" value="HMA, heavy metal-associated domain"/>
    <property type="match status" value="1"/>
</dbReference>